<protein>
    <submittedName>
        <fullName evidence="2">Uncharacterized protein</fullName>
    </submittedName>
</protein>
<feature type="region of interest" description="Disordered" evidence="1">
    <location>
        <begin position="1"/>
        <end position="30"/>
    </location>
</feature>
<comment type="caution">
    <text evidence="2">The sequence shown here is derived from an EMBL/GenBank/DDBJ whole genome shotgun (WGS) entry which is preliminary data.</text>
</comment>
<gene>
    <name evidence="2" type="ORF">RND15_48665</name>
</gene>
<feature type="region of interest" description="Disordered" evidence="1">
    <location>
        <begin position="80"/>
        <end position="107"/>
    </location>
</feature>
<evidence type="ECO:0000256" key="1">
    <source>
        <dbReference type="SAM" id="MobiDB-lite"/>
    </source>
</evidence>
<evidence type="ECO:0000313" key="3">
    <source>
        <dbReference type="Proteomes" id="UP001180754"/>
    </source>
</evidence>
<evidence type="ECO:0000313" key="2">
    <source>
        <dbReference type="EMBL" id="MDT0550455.1"/>
    </source>
</evidence>
<organism evidence="2 3">
    <name type="scientific">Streptomyces lonegramiae</name>
    <dbReference type="NCBI Taxonomy" id="3075524"/>
    <lineage>
        <taxon>Bacteria</taxon>
        <taxon>Bacillati</taxon>
        <taxon>Actinomycetota</taxon>
        <taxon>Actinomycetes</taxon>
        <taxon>Kitasatosporales</taxon>
        <taxon>Streptomycetaceae</taxon>
        <taxon>Streptomyces</taxon>
    </lineage>
</organism>
<keyword evidence="3" id="KW-1185">Reference proteome</keyword>
<proteinExistence type="predicted"/>
<sequence length="107" mass="11579">MVRTGRAAARQEAGHDGEGQRQPAAEADQLAEGTVVRLPVLRRHPLLEHLQGVRLAERLHLAECHPSLGLETHQVVAAGDDHGAGAVPGEQRHHLPGVERVVQDDEH</sequence>
<dbReference type="Proteomes" id="UP001180754">
    <property type="component" value="Unassembled WGS sequence"/>
</dbReference>
<dbReference type="EMBL" id="JAVRFD010000155">
    <property type="protein sequence ID" value="MDT0550455.1"/>
    <property type="molecule type" value="Genomic_DNA"/>
</dbReference>
<name>A0ABU2XY41_9ACTN</name>
<reference evidence="2" key="1">
    <citation type="submission" date="2024-05" db="EMBL/GenBank/DDBJ databases">
        <title>30 novel species of actinomycetes from the DSMZ collection.</title>
        <authorList>
            <person name="Nouioui I."/>
        </authorList>
    </citation>
    <scope>NUCLEOTIDE SEQUENCE</scope>
    <source>
        <strain evidence="2">DSM 41529</strain>
    </source>
</reference>
<feature type="compositionally biased region" description="Basic and acidic residues" evidence="1">
    <location>
        <begin position="90"/>
        <end position="107"/>
    </location>
</feature>
<feature type="non-terminal residue" evidence="2">
    <location>
        <position position="107"/>
    </location>
</feature>
<accession>A0ABU2XY41</accession>